<sequence>MDVVTKADKGAFAVIPLPYDYDAVADYIDAETMYIHFSKHYVGYLHNLNKAVAGTPYASQSIEEVLKNLDPNNAALRNNAGGYYNHNMYFGVISPKGGGEPKGTLMEAIKRDFGSFENFKKAFAEAGSKRFGSGWAFLVVNDEKLSVVSTANQDNPLMPNIGVSGVPILAMDVWEHAYYLKYQNKRGDYIANFFNVIDWDKVAELYGKTLYK</sequence>
<evidence type="ECO:0000259" key="7">
    <source>
        <dbReference type="Pfam" id="PF02777"/>
    </source>
</evidence>
<feature type="domain" description="Manganese/iron superoxide dismutase N-terminal" evidence="6">
    <location>
        <begin position="12"/>
        <end position="93"/>
    </location>
</feature>
<dbReference type="InterPro" id="IPR036314">
    <property type="entry name" value="SOD_C_sf"/>
</dbReference>
<dbReference type="InterPro" id="IPR019832">
    <property type="entry name" value="Mn/Fe_SOD_C"/>
</dbReference>
<dbReference type="PROSITE" id="PS00088">
    <property type="entry name" value="SOD_MN"/>
    <property type="match status" value="1"/>
</dbReference>
<evidence type="ECO:0000256" key="3">
    <source>
        <dbReference type="ARBA" id="ARBA00022723"/>
    </source>
</evidence>
<reference evidence="8 9" key="1">
    <citation type="submission" date="2021-03" db="EMBL/GenBank/DDBJ databases">
        <title>Isolation and description of Capnocytophaga bilenii sp. nov., a novel Capnocytophaga species, isolated from a gingivitis subject.</title>
        <authorList>
            <person name="Antezack A."/>
            <person name="Monnet-Corti V."/>
            <person name="La Scola B."/>
        </authorList>
    </citation>
    <scope>NUCLEOTIDE SEQUENCE [LARGE SCALE GENOMIC DNA]</scope>
    <source>
        <strain evidence="8 9">Marseille-Q4570</strain>
    </source>
</reference>
<gene>
    <name evidence="8" type="ORF">J4N46_04665</name>
</gene>
<dbReference type="InterPro" id="IPR019833">
    <property type="entry name" value="Mn/Fe_SOD_BS"/>
</dbReference>
<dbReference type="PANTHER" id="PTHR43595">
    <property type="entry name" value="37S RIBOSOMAL PROTEIN S26, MITOCHONDRIAL"/>
    <property type="match status" value="1"/>
</dbReference>
<evidence type="ECO:0000256" key="4">
    <source>
        <dbReference type="ARBA" id="ARBA00023002"/>
    </source>
</evidence>
<dbReference type="InterPro" id="IPR019831">
    <property type="entry name" value="Mn/Fe_SOD_N"/>
</dbReference>
<dbReference type="Pfam" id="PF02777">
    <property type="entry name" value="Sod_Fe_C"/>
    <property type="match status" value="1"/>
</dbReference>
<comment type="similarity">
    <text evidence="1 5">Belongs to the iron/manganese superoxide dismutase family.</text>
</comment>
<evidence type="ECO:0000256" key="5">
    <source>
        <dbReference type="RuleBase" id="RU000414"/>
    </source>
</evidence>
<evidence type="ECO:0000313" key="8">
    <source>
        <dbReference type="EMBL" id="MBO1883728.1"/>
    </source>
</evidence>
<comment type="function">
    <text evidence="5">Destroys radicals which are normally produced within the cells and which are toxic to biological systems.</text>
</comment>
<dbReference type="PANTHER" id="PTHR43595:SF2">
    <property type="entry name" value="SMALL RIBOSOMAL SUBUNIT PROTEIN MS42"/>
    <property type="match status" value="1"/>
</dbReference>
<comment type="catalytic activity">
    <reaction evidence="5">
        <text>2 superoxide + 2 H(+) = H2O2 + O2</text>
        <dbReference type="Rhea" id="RHEA:20696"/>
        <dbReference type="ChEBI" id="CHEBI:15378"/>
        <dbReference type="ChEBI" id="CHEBI:15379"/>
        <dbReference type="ChEBI" id="CHEBI:16240"/>
        <dbReference type="ChEBI" id="CHEBI:18421"/>
        <dbReference type="EC" id="1.15.1.1"/>
    </reaction>
</comment>
<accession>A0ABS3PXK7</accession>
<dbReference type="PRINTS" id="PR01703">
    <property type="entry name" value="MNSODISMTASE"/>
</dbReference>
<dbReference type="InterPro" id="IPR036324">
    <property type="entry name" value="Mn/Fe_SOD_N_sf"/>
</dbReference>
<dbReference type="EC" id="1.15.1.1" evidence="2 5"/>
<feature type="domain" description="Manganese/iron superoxide dismutase C-terminal" evidence="7">
    <location>
        <begin position="101"/>
        <end position="204"/>
    </location>
</feature>
<dbReference type="SUPFAM" id="SSF46609">
    <property type="entry name" value="Fe,Mn superoxide dismutase (SOD), N-terminal domain"/>
    <property type="match status" value="1"/>
</dbReference>
<dbReference type="Pfam" id="PF00081">
    <property type="entry name" value="Sod_Fe_N"/>
    <property type="match status" value="1"/>
</dbReference>
<proteinExistence type="inferred from homology"/>
<evidence type="ECO:0000313" key="9">
    <source>
        <dbReference type="Proteomes" id="UP000681610"/>
    </source>
</evidence>
<name>A0ABS3PXK7_9FLAO</name>
<dbReference type="SUPFAM" id="SSF54719">
    <property type="entry name" value="Fe,Mn superoxide dismutase (SOD), C-terminal domain"/>
    <property type="match status" value="1"/>
</dbReference>
<protein>
    <recommendedName>
        <fullName evidence="2 5">Superoxide dismutase</fullName>
        <ecNumber evidence="2 5">1.15.1.1</ecNumber>
    </recommendedName>
</protein>
<comment type="caution">
    <text evidence="8">The sequence shown here is derived from an EMBL/GenBank/DDBJ whole genome shotgun (WGS) entry which is preliminary data.</text>
</comment>
<dbReference type="Gene3D" id="1.10.287.990">
    <property type="entry name" value="Fe,Mn superoxide dismutase (SOD) domain"/>
    <property type="match status" value="1"/>
</dbReference>
<dbReference type="InterPro" id="IPR001189">
    <property type="entry name" value="Mn/Fe_SOD"/>
</dbReference>
<evidence type="ECO:0000259" key="6">
    <source>
        <dbReference type="Pfam" id="PF00081"/>
    </source>
</evidence>
<evidence type="ECO:0000256" key="1">
    <source>
        <dbReference type="ARBA" id="ARBA00008714"/>
    </source>
</evidence>
<keyword evidence="3 5" id="KW-0479">Metal-binding</keyword>
<organism evidence="8 9">
    <name type="scientific">Capnocytophaga bilenii</name>
    <dbReference type="NCBI Taxonomy" id="2819369"/>
    <lineage>
        <taxon>Bacteria</taxon>
        <taxon>Pseudomonadati</taxon>
        <taxon>Bacteroidota</taxon>
        <taxon>Flavobacteriia</taxon>
        <taxon>Flavobacteriales</taxon>
        <taxon>Flavobacteriaceae</taxon>
        <taxon>Capnocytophaga</taxon>
    </lineage>
</organism>
<keyword evidence="4 5" id="KW-0560">Oxidoreductase</keyword>
<evidence type="ECO:0000256" key="2">
    <source>
        <dbReference type="ARBA" id="ARBA00012682"/>
    </source>
</evidence>
<keyword evidence="9" id="KW-1185">Reference proteome</keyword>
<dbReference type="EMBL" id="JAGDYP010000003">
    <property type="protein sequence ID" value="MBO1883728.1"/>
    <property type="molecule type" value="Genomic_DNA"/>
</dbReference>
<dbReference type="Proteomes" id="UP000681610">
    <property type="component" value="Unassembled WGS sequence"/>
</dbReference>
<dbReference type="PIRSF" id="PIRSF000349">
    <property type="entry name" value="SODismutase"/>
    <property type="match status" value="1"/>
</dbReference>
<dbReference type="Gene3D" id="3.55.40.20">
    <property type="entry name" value="Iron/manganese superoxide dismutase, C-terminal domain"/>
    <property type="match status" value="1"/>
</dbReference>